<keyword evidence="14" id="KW-1185">Reference proteome</keyword>
<dbReference type="NCBIfam" id="NF004046">
    <property type="entry name" value="PRK05563.1"/>
    <property type="match status" value="1"/>
</dbReference>
<evidence type="ECO:0000256" key="8">
    <source>
        <dbReference type="ARBA" id="ARBA00022833"/>
    </source>
</evidence>
<keyword evidence="3" id="KW-0808">Transferase</keyword>
<dbReference type="Pfam" id="PF12169">
    <property type="entry name" value="DNA_pol3_gamma3"/>
    <property type="match status" value="1"/>
</dbReference>
<keyword evidence="9" id="KW-0067">ATP-binding</keyword>
<evidence type="ECO:0000313" key="14">
    <source>
        <dbReference type="Proteomes" id="UP000019681"/>
    </source>
</evidence>
<dbReference type="GO" id="GO:0005524">
    <property type="term" value="F:ATP binding"/>
    <property type="evidence" value="ECO:0007669"/>
    <property type="project" value="UniProtKB-KW"/>
</dbReference>
<evidence type="ECO:0000259" key="12">
    <source>
        <dbReference type="SMART" id="SM00382"/>
    </source>
</evidence>
<dbReference type="GO" id="GO:0003887">
    <property type="term" value="F:DNA-directed DNA polymerase activity"/>
    <property type="evidence" value="ECO:0007669"/>
    <property type="project" value="UniProtKB-KW"/>
</dbReference>
<dbReference type="PANTHER" id="PTHR11669:SF0">
    <property type="entry name" value="PROTEIN STICHEL-LIKE 2"/>
    <property type="match status" value="1"/>
</dbReference>
<evidence type="ECO:0000313" key="13">
    <source>
        <dbReference type="EMBL" id="EYE88050.1"/>
    </source>
</evidence>
<dbReference type="Pfam" id="PF13177">
    <property type="entry name" value="DNA_pol3_delta2"/>
    <property type="match status" value="1"/>
</dbReference>
<evidence type="ECO:0000256" key="11">
    <source>
        <dbReference type="ARBA" id="ARBA00049244"/>
    </source>
</evidence>
<keyword evidence="5" id="KW-0235">DNA replication</keyword>
<keyword evidence="10" id="KW-0239">DNA-directed DNA polymerase</keyword>
<dbReference type="InterPro" id="IPR005790">
    <property type="entry name" value="DNA_polIII_delta"/>
</dbReference>
<dbReference type="Pfam" id="PF22608">
    <property type="entry name" value="DNAX_ATPase_lid"/>
    <property type="match status" value="1"/>
</dbReference>
<dbReference type="Gene3D" id="1.10.8.60">
    <property type="match status" value="1"/>
</dbReference>
<protein>
    <recommendedName>
        <fullName evidence="2">DNA-directed DNA polymerase</fullName>
        <ecNumber evidence="2">2.7.7.7</ecNumber>
    </recommendedName>
</protein>
<dbReference type="GO" id="GO:0046872">
    <property type="term" value="F:metal ion binding"/>
    <property type="evidence" value="ECO:0007669"/>
    <property type="project" value="UniProtKB-KW"/>
</dbReference>
<sequence length="540" mass="61792">MSYTALYREWRPKTFEDVIGQEHIVKTIRNQIISGRIPHAYLFCGTRGTGKTSTAKILSKAVNCLNLQDGQPCNECEMCKEINQGTLIDVIEIDAASNNRVENIRELIEDVKYPPHRSRYKVYIVDEVHMLSTSAFNALLKTLEEPPSFVIFILATTDPQKVPPTILSRCQRFDFKRIKTEDINGRLRSITNKNGILVEDRTLSIISRISDGAMRDALSILDQAMSMSEGKIEYNDVINMLGLASNEHIFNLADAIIESDVQKAMKIIDEVILNGKDVVLFTKEIIKHFRNLLMVKISKNPDELIDLSEDTIRLLKEQSRKIRSEEIMRAINIAVQAEENVKNTSQPRILIEMAVIKLCKKEYDTSPEMILSRLNSLEEKINSGEIPINISKVKDLKSENIEKAPIQGKAHNEIKLRQQESDFTDELSADLSIDEIRGVWNDVLNLLKANKKMSVYAYLQPGDVKDVKGNYIYIVFDKEYSFCKENLEKVENRQLVEEYFTKVINKKIKIGFIINDNKNDIDESIQKAKELFGENIIEIN</sequence>
<gene>
    <name evidence="13" type="ORF">Q428_09960</name>
</gene>
<dbReference type="InterPro" id="IPR022754">
    <property type="entry name" value="DNA_pol_III_gamma-3"/>
</dbReference>
<dbReference type="GO" id="GO:0006261">
    <property type="term" value="P:DNA-templated DNA replication"/>
    <property type="evidence" value="ECO:0007669"/>
    <property type="project" value="TreeGrafter"/>
</dbReference>
<dbReference type="AlphaFoldDB" id="A0A017RVY7"/>
<dbReference type="NCBIfam" id="TIGR02397">
    <property type="entry name" value="dnaX_nterm"/>
    <property type="match status" value="1"/>
</dbReference>
<evidence type="ECO:0000256" key="9">
    <source>
        <dbReference type="ARBA" id="ARBA00022840"/>
    </source>
</evidence>
<accession>A0A017RVY7</accession>
<evidence type="ECO:0000256" key="6">
    <source>
        <dbReference type="ARBA" id="ARBA00022723"/>
    </source>
</evidence>
<organism evidence="13 14">
    <name type="scientific">Fervidicella metallireducens AeB</name>
    <dbReference type="NCBI Taxonomy" id="1403537"/>
    <lineage>
        <taxon>Bacteria</taxon>
        <taxon>Bacillati</taxon>
        <taxon>Bacillota</taxon>
        <taxon>Clostridia</taxon>
        <taxon>Eubacteriales</taxon>
        <taxon>Clostridiaceae</taxon>
        <taxon>Fervidicella</taxon>
    </lineage>
</organism>
<evidence type="ECO:0000256" key="3">
    <source>
        <dbReference type="ARBA" id="ARBA00022679"/>
    </source>
</evidence>
<dbReference type="FunFam" id="1.10.8.60:FF:000013">
    <property type="entry name" value="DNA polymerase III subunit gamma/tau"/>
    <property type="match status" value="1"/>
</dbReference>
<name>A0A017RVY7_9CLOT</name>
<proteinExistence type="inferred from homology"/>
<dbReference type="OrthoDB" id="9810148at2"/>
<dbReference type="InterPro" id="IPR027417">
    <property type="entry name" value="P-loop_NTPase"/>
</dbReference>
<dbReference type="SMART" id="SM00382">
    <property type="entry name" value="AAA"/>
    <property type="match status" value="1"/>
</dbReference>
<dbReference type="InterPro" id="IPR008921">
    <property type="entry name" value="DNA_pol3_clamp-load_cplx_C"/>
</dbReference>
<dbReference type="SUPFAM" id="SSF48019">
    <property type="entry name" value="post-AAA+ oligomerization domain-like"/>
    <property type="match status" value="1"/>
</dbReference>
<dbReference type="InterPro" id="IPR045085">
    <property type="entry name" value="HLD_clamp_pol_III_gamma_tau"/>
</dbReference>
<dbReference type="Gene3D" id="1.20.272.10">
    <property type="match status" value="1"/>
</dbReference>
<dbReference type="Gene3D" id="3.40.50.300">
    <property type="entry name" value="P-loop containing nucleotide triphosphate hydrolases"/>
    <property type="match status" value="1"/>
</dbReference>
<dbReference type="CDD" id="cd00009">
    <property type="entry name" value="AAA"/>
    <property type="match status" value="1"/>
</dbReference>
<dbReference type="InterPro" id="IPR012763">
    <property type="entry name" value="DNA_pol_III_sug/sutau_N"/>
</dbReference>
<dbReference type="NCBIfam" id="TIGR01128">
    <property type="entry name" value="holA"/>
    <property type="match status" value="1"/>
</dbReference>
<dbReference type="EMBL" id="AZQP01000030">
    <property type="protein sequence ID" value="EYE88050.1"/>
    <property type="molecule type" value="Genomic_DNA"/>
</dbReference>
<dbReference type="InterPro" id="IPR003593">
    <property type="entry name" value="AAA+_ATPase"/>
</dbReference>
<dbReference type="Proteomes" id="UP000019681">
    <property type="component" value="Unassembled WGS sequence"/>
</dbReference>
<evidence type="ECO:0000256" key="4">
    <source>
        <dbReference type="ARBA" id="ARBA00022695"/>
    </source>
</evidence>
<evidence type="ECO:0000256" key="2">
    <source>
        <dbReference type="ARBA" id="ARBA00012417"/>
    </source>
</evidence>
<keyword evidence="7" id="KW-0547">Nucleotide-binding</keyword>
<dbReference type="FunFam" id="3.40.50.300:FF:000014">
    <property type="entry name" value="DNA polymerase III subunit gamma/tau"/>
    <property type="match status" value="1"/>
</dbReference>
<comment type="catalytic activity">
    <reaction evidence="11">
        <text>DNA(n) + a 2'-deoxyribonucleoside 5'-triphosphate = DNA(n+1) + diphosphate</text>
        <dbReference type="Rhea" id="RHEA:22508"/>
        <dbReference type="Rhea" id="RHEA-COMP:17339"/>
        <dbReference type="Rhea" id="RHEA-COMP:17340"/>
        <dbReference type="ChEBI" id="CHEBI:33019"/>
        <dbReference type="ChEBI" id="CHEBI:61560"/>
        <dbReference type="ChEBI" id="CHEBI:173112"/>
        <dbReference type="EC" id="2.7.7.7"/>
    </reaction>
</comment>
<dbReference type="InterPro" id="IPR050238">
    <property type="entry name" value="DNA_Rep/Repair_Clamp_Loader"/>
</dbReference>
<dbReference type="EC" id="2.7.7.7" evidence="2"/>
<comment type="similarity">
    <text evidence="1">Belongs to the DnaX/STICHEL family.</text>
</comment>
<dbReference type="GO" id="GO:0003677">
    <property type="term" value="F:DNA binding"/>
    <property type="evidence" value="ECO:0007669"/>
    <property type="project" value="InterPro"/>
</dbReference>
<evidence type="ECO:0000256" key="10">
    <source>
        <dbReference type="ARBA" id="ARBA00022932"/>
    </source>
</evidence>
<evidence type="ECO:0000256" key="5">
    <source>
        <dbReference type="ARBA" id="ARBA00022705"/>
    </source>
</evidence>
<dbReference type="SUPFAM" id="SSF52540">
    <property type="entry name" value="P-loop containing nucleoside triphosphate hydrolases"/>
    <property type="match status" value="1"/>
</dbReference>
<keyword evidence="4" id="KW-0548">Nucleotidyltransferase</keyword>
<dbReference type="PANTHER" id="PTHR11669">
    <property type="entry name" value="REPLICATION FACTOR C / DNA POLYMERASE III GAMMA-TAU SUBUNIT"/>
    <property type="match status" value="1"/>
</dbReference>
<keyword evidence="6" id="KW-0479">Metal-binding</keyword>
<dbReference type="RefSeq" id="WP_035380369.1">
    <property type="nucleotide sequence ID" value="NZ_AZQP01000030.1"/>
</dbReference>
<dbReference type="STRING" id="1403537.Q428_09960"/>
<evidence type="ECO:0000256" key="1">
    <source>
        <dbReference type="ARBA" id="ARBA00006360"/>
    </source>
</evidence>
<keyword evidence="8" id="KW-0862">Zinc</keyword>
<dbReference type="CDD" id="cd18137">
    <property type="entry name" value="HLD_clamp_pol_III_gamma_tau"/>
    <property type="match status" value="1"/>
</dbReference>
<feature type="domain" description="AAA+ ATPase" evidence="12">
    <location>
        <begin position="37"/>
        <end position="179"/>
    </location>
</feature>
<comment type="caution">
    <text evidence="13">The sequence shown here is derived from an EMBL/GenBank/DDBJ whole genome shotgun (WGS) entry which is preliminary data.</text>
</comment>
<dbReference type="GO" id="GO:0009360">
    <property type="term" value="C:DNA polymerase III complex"/>
    <property type="evidence" value="ECO:0007669"/>
    <property type="project" value="InterPro"/>
</dbReference>
<reference evidence="13 14" key="1">
    <citation type="journal article" date="2014" name="Genome Announc.">
        <title>Draft Genome Sequence of Fervidicella metallireducens Strain AeBT, an Iron-Reducing Thermoanaerobe from the Great Artesian Basin.</title>
        <authorList>
            <person name="Patel B.K."/>
        </authorList>
    </citation>
    <scope>NUCLEOTIDE SEQUENCE [LARGE SCALE GENOMIC DNA]</scope>
    <source>
        <strain evidence="13 14">AeB</strain>
    </source>
</reference>
<evidence type="ECO:0000256" key="7">
    <source>
        <dbReference type="ARBA" id="ARBA00022741"/>
    </source>
</evidence>